<keyword evidence="3" id="KW-0812">Transmembrane</keyword>
<sequence length="407" mass="45583">MKTEESKLKASFTKDISANSGTTSSNCTVKKVPLLVHSSGLNTPNRSYVYQPKVPKPKAEQSSCTSLKNPWIVRSAVAFVVVIVIVIFASLQGKTSTDLENAKSRVQKLESMVESLRENILILEMRLQCATSDNNTDERGRPCPSRTGGRTGLLKNKRKGDRTTSTSKPSTKPTLDRKSSQGMENLNAQMTLSQKGSNRKRTTIYTHWGKSKCDDESDIYTVYSGRVATLHSQTNPAVGSEYMCVPDSFEYTDTRHMTSGLYLSPVRFGTNMSVFRPFNEENCNQYPSKCEWFRELDPSYFRELQMFQVPCAVCRHEKRSATLVTPGRNTCYPLWFKMYHGVLMTKQGGIARSEHICVDYDADGIPGTNTTDTNGPFIQFVAYKCNKSYCPQNTDIPKALTCVVCTI</sequence>
<dbReference type="GO" id="GO:0005615">
    <property type="term" value="C:extracellular space"/>
    <property type="evidence" value="ECO:0007669"/>
    <property type="project" value="TreeGrafter"/>
</dbReference>
<evidence type="ECO:0000256" key="1">
    <source>
        <dbReference type="SAM" id="Coils"/>
    </source>
</evidence>
<dbReference type="Proteomes" id="UP000275408">
    <property type="component" value="Unassembled WGS sequence"/>
</dbReference>
<dbReference type="InterPro" id="IPR051077">
    <property type="entry name" value="Ca-dependent_lectin"/>
</dbReference>
<feature type="region of interest" description="Disordered" evidence="2">
    <location>
        <begin position="133"/>
        <end position="184"/>
    </location>
</feature>
<feature type="compositionally biased region" description="Low complexity" evidence="2">
    <location>
        <begin position="163"/>
        <end position="173"/>
    </location>
</feature>
<name>A0A3M6TFX5_POCDA</name>
<feature type="transmembrane region" description="Helical" evidence="3">
    <location>
        <begin position="71"/>
        <end position="91"/>
    </location>
</feature>
<dbReference type="OrthoDB" id="5988943at2759"/>
<dbReference type="EMBL" id="RCHS01003672">
    <property type="protein sequence ID" value="RMX40241.1"/>
    <property type="molecule type" value="Genomic_DNA"/>
</dbReference>
<evidence type="ECO:0000313" key="5">
    <source>
        <dbReference type="Proteomes" id="UP000275408"/>
    </source>
</evidence>
<protein>
    <submittedName>
        <fullName evidence="4">Uncharacterized protein</fullName>
    </submittedName>
</protein>
<comment type="caution">
    <text evidence="4">The sequence shown here is derived from an EMBL/GenBank/DDBJ whole genome shotgun (WGS) entry which is preliminary data.</text>
</comment>
<dbReference type="PANTHER" id="PTHR24024:SF18">
    <property type="entry name" value="SHORT-CHAIN COLLAGEN C4-LIKE"/>
    <property type="match status" value="1"/>
</dbReference>
<keyword evidence="1" id="KW-0175">Coiled coil</keyword>
<keyword evidence="3" id="KW-0472">Membrane</keyword>
<evidence type="ECO:0000313" key="4">
    <source>
        <dbReference type="EMBL" id="RMX40241.1"/>
    </source>
</evidence>
<gene>
    <name evidence="4" type="ORF">pdam_00014366</name>
</gene>
<feature type="coiled-coil region" evidence="1">
    <location>
        <begin position="99"/>
        <end position="133"/>
    </location>
</feature>
<evidence type="ECO:0000256" key="3">
    <source>
        <dbReference type="SAM" id="Phobius"/>
    </source>
</evidence>
<proteinExistence type="predicted"/>
<dbReference type="AlphaFoldDB" id="A0A3M6TFX5"/>
<accession>A0A3M6TFX5</accession>
<keyword evidence="5" id="KW-1185">Reference proteome</keyword>
<dbReference type="PANTHER" id="PTHR24024">
    <property type="entry name" value="PULMONARY SURFACTANT-ASSOCIATED PROTEIN A"/>
    <property type="match status" value="1"/>
</dbReference>
<evidence type="ECO:0000256" key="2">
    <source>
        <dbReference type="SAM" id="MobiDB-lite"/>
    </source>
</evidence>
<keyword evidence="3" id="KW-1133">Transmembrane helix</keyword>
<reference evidence="4 5" key="1">
    <citation type="journal article" date="2018" name="Sci. Rep.">
        <title>Comparative analysis of the Pocillopora damicornis genome highlights role of immune system in coral evolution.</title>
        <authorList>
            <person name="Cunning R."/>
            <person name="Bay R.A."/>
            <person name="Gillette P."/>
            <person name="Baker A.C."/>
            <person name="Traylor-Knowles N."/>
        </authorList>
    </citation>
    <scope>NUCLEOTIDE SEQUENCE [LARGE SCALE GENOMIC DNA]</scope>
    <source>
        <strain evidence="4">RSMAS</strain>
        <tissue evidence="4">Whole animal</tissue>
    </source>
</reference>
<organism evidence="4 5">
    <name type="scientific">Pocillopora damicornis</name>
    <name type="common">Cauliflower coral</name>
    <name type="synonym">Millepora damicornis</name>
    <dbReference type="NCBI Taxonomy" id="46731"/>
    <lineage>
        <taxon>Eukaryota</taxon>
        <taxon>Metazoa</taxon>
        <taxon>Cnidaria</taxon>
        <taxon>Anthozoa</taxon>
        <taxon>Hexacorallia</taxon>
        <taxon>Scleractinia</taxon>
        <taxon>Astrocoeniina</taxon>
        <taxon>Pocilloporidae</taxon>
        <taxon>Pocillopora</taxon>
    </lineage>
</organism>